<dbReference type="EMBL" id="VOGB01000005">
    <property type="protein sequence ID" value="MQM73657.1"/>
    <property type="molecule type" value="Genomic_DNA"/>
</dbReference>
<sequence length="82" mass="9365">MSQIKSKKQRKIEIMRKNLLKHPGKMEKKTETSVNEAASSAAQIALDEENAGDLMTLMDQYRDGKIDKADYEAQKRRLLGLQ</sequence>
<organism evidence="1 2">
    <name type="scientific">Candidatus Pseudoramibacter fermentans</name>
    <dbReference type="NCBI Taxonomy" id="2594427"/>
    <lineage>
        <taxon>Bacteria</taxon>
        <taxon>Bacillati</taxon>
        <taxon>Bacillota</taxon>
        <taxon>Clostridia</taxon>
        <taxon>Eubacteriales</taxon>
        <taxon>Eubacteriaceae</taxon>
        <taxon>Pseudoramibacter</taxon>
    </lineage>
</organism>
<keyword evidence="2" id="KW-1185">Reference proteome</keyword>
<evidence type="ECO:0008006" key="3">
    <source>
        <dbReference type="Google" id="ProtNLM"/>
    </source>
</evidence>
<dbReference type="Proteomes" id="UP000473648">
    <property type="component" value="Unassembled WGS sequence"/>
</dbReference>
<evidence type="ECO:0000313" key="2">
    <source>
        <dbReference type="Proteomes" id="UP000473648"/>
    </source>
</evidence>
<name>A0A6L5GTY8_9FIRM</name>
<proteinExistence type="predicted"/>
<protein>
    <recommendedName>
        <fullName evidence="3">SHOCT domain-containing protein</fullName>
    </recommendedName>
</protein>
<gene>
    <name evidence="1" type="ORF">FRC53_09650</name>
</gene>
<accession>A0A6L5GTY8</accession>
<dbReference type="AlphaFoldDB" id="A0A6L5GTY8"/>
<comment type="caution">
    <text evidence="1">The sequence shown here is derived from an EMBL/GenBank/DDBJ whole genome shotgun (WGS) entry which is preliminary data.</text>
</comment>
<evidence type="ECO:0000313" key="1">
    <source>
        <dbReference type="EMBL" id="MQM73657.1"/>
    </source>
</evidence>
<reference evidence="1" key="1">
    <citation type="journal article" date="2020" name="Appl. Environ. Microbiol.">
        <title>Medium-Chain Fatty Acid Synthesis by 'Candidatus Weimeria bifida' gen. nov., sp. nov., and 'Candidatus Pseudoramibacter fermentans' sp. nov.</title>
        <authorList>
            <person name="Scarborough M.J."/>
            <person name="Myers K.S."/>
            <person name="Donohue T.J."/>
            <person name="Noguera D.R."/>
        </authorList>
    </citation>
    <scope>NUCLEOTIDE SEQUENCE</scope>
    <source>
        <strain evidence="1">EUB1.1</strain>
    </source>
</reference>